<feature type="transmembrane region" description="Helical" evidence="5">
    <location>
        <begin position="162"/>
        <end position="181"/>
    </location>
</feature>
<feature type="transmembrane region" description="Helical" evidence="5">
    <location>
        <begin position="100"/>
        <end position="123"/>
    </location>
</feature>
<dbReference type="Gene3D" id="1.20.1250.20">
    <property type="entry name" value="MFS general substrate transporter like domains"/>
    <property type="match status" value="2"/>
</dbReference>
<dbReference type="InterPro" id="IPR051788">
    <property type="entry name" value="MFS_Transporter"/>
</dbReference>
<comment type="subcellular location">
    <subcellularLocation>
        <location evidence="1">Membrane</location>
        <topology evidence="1">Multi-pass membrane protein</topology>
    </subcellularLocation>
</comment>
<dbReference type="PANTHER" id="PTHR23514">
    <property type="entry name" value="BYPASS OF STOP CODON PROTEIN 6"/>
    <property type="match status" value="1"/>
</dbReference>
<evidence type="ECO:0000256" key="1">
    <source>
        <dbReference type="ARBA" id="ARBA00004141"/>
    </source>
</evidence>
<dbReference type="CDD" id="cd17393">
    <property type="entry name" value="MFS_MosC_like"/>
    <property type="match status" value="1"/>
</dbReference>
<evidence type="ECO:0000313" key="8">
    <source>
        <dbReference type="Proteomes" id="UP000709466"/>
    </source>
</evidence>
<evidence type="ECO:0000256" key="3">
    <source>
        <dbReference type="ARBA" id="ARBA00022989"/>
    </source>
</evidence>
<dbReference type="InterPro" id="IPR011701">
    <property type="entry name" value="MFS"/>
</dbReference>
<keyword evidence="2 5" id="KW-0812">Transmembrane</keyword>
<feature type="transmembrane region" description="Helical" evidence="5">
    <location>
        <begin position="268"/>
        <end position="285"/>
    </location>
</feature>
<evidence type="ECO:0000259" key="6">
    <source>
        <dbReference type="PROSITE" id="PS50850"/>
    </source>
</evidence>
<feature type="transmembrane region" description="Helical" evidence="5">
    <location>
        <begin position="201"/>
        <end position="220"/>
    </location>
</feature>
<dbReference type="SUPFAM" id="SSF103473">
    <property type="entry name" value="MFS general substrate transporter"/>
    <property type="match status" value="1"/>
</dbReference>
<feature type="transmembrane region" description="Helical" evidence="5">
    <location>
        <begin position="240"/>
        <end position="256"/>
    </location>
</feature>
<feature type="transmembrane region" description="Helical" evidence="5">
    <location>
        <begin position="46"/>
        <end position="64"/>
    </location>
</feature>
<feature type="transmembrane region" description="Helical" evidence="5">
    <location>
        <begin position="323"/>
        <end position="344"/>
    </location>
</feature>
<gene>
    <name evidence="7" type="ORF">HCZ30_05725</name>
</gene>
<dbReference type="PANTHER" id="PTHR23514:SF13">
    <property type="entry name" value="INNER MEMBRANE PROTEIN YBJJ"/>
    <property type="match status" value="1"/>
</dbReference>
<feature type="transmembrane region" description="Helical" evidence="5">
    <location>
        <begin position="135"/>
        <end position="156"/>
    </location>
</feature>
<dbReference type="RefSeq" id="WP_167637327.1">
    <property type="nucleotide sequence ID" value="NZ_JAATOP010000003.1"/>
</dbReference>
<sequence>MPRATSTPATRLATRIGFFVAGFMMAVWAPLVPYAKEFTGSDDRQLGQLLLCLGIGSMIAMPITGVVSSRTGAKPMILAGAFGISIALPLLMLAHDPLVLGAGLLLVGASLGTLDVSINVHAVEVEKGHAGTLMSGFHGMFSVGGLTGAAFTSFLLTQGFSPFLAAATAAVIAIGLIIFAMPKFLSVEGGEAPAFVLPKGIVLLFALLAAIAFMAEGALLDWGALLLLDQNMIVPAQGGYGYMAFSVTMSIGRFTGDRIIAALGSFKVLLIGGILAVLGFAVLLTTDSLPFAMLGFALIGLGAANIVPVIFSAAGRQTIMPGGMAIAAVTTVGYAGILLGPAAIGYVAEAYSLPTAFWLVAALMAVIPLTAHITTRKSS</sequence>
<evidence type="ECO:0000256" key="5">
    <source>
        <dbReference type="SAM" id="Phobius"/>
    </source>
</evidence>
<keyword evidence="8" id="KW-1185">Reference proteome</keyword>
<feature type="transmembrane region" description="Helical" evidence="5">
    <location>
        <begin position="12"/>
        <end position="34"/>
    </location>
</feature>
<dbReference type="EMBL" id="JAATOP010000003">
    <property type="protein sequence ID" value="NIY71933.1"/>
    <property type="molecule type" value="Genomic_DNA"/>
</dbReference>
<dbReference type="PROSITE" id="PS50850">
    <property type="entry name" value="MFS"/>
    <property type="match status" value="1"/>
</dbReference>
<proteinExistence type="predicted"/>
<dbReference type="InterPro" id="IPR020846">
    <property type="entry name" value="MFS_dom"/>
</dbReference>
<dbReference type="InterPro" id="IPR036259">
    <property type="entry name" value="MFS_trans_sf"/>
</dbReference>
<evidence type="ECO:0000256" key="4">
    <source>
        <dbReference type="ARBA" id="ARBA00023136"/>
    </source>
</evidence>
<organism evidence="7 8">
    <name type="scientific">Marivivens donghaensis</name>
    <dbReference type="NCBI Taxonomy" id="1699413"/>
    <lineage>
        <taxon>Bacteria</taxon>
        <taxon>Pseudomonadati</taxon>
        <taxon>Pseudomonadota</taxon>
        <taxon>Alphaproteobacteria</taxon>
        <taxon>Rhodobacterales</taxon>
        <taxon>Paracoccaceae</taxon>
        <taxon>Marivivens group</taxon>
        <taxon>Marivivens</taxon>
    </lineage>
</organism>
<keyword evidence="3 5" id="KW-1133">Transmembrane helix</keyword>
<evidence type="ECO:0000256" key="2">
    <source>
        <dbReference type="ARBA" id="ARBA00022692"/>
    </source>
</evidence>
<evidence type="ECO:0000313" key="7">
    <source>
        <dbReference type="EMBL" id="NIY71933.1"/>
    </source>
</evidence>
<name>A0ABX0VV33_9RHOB</name>
<keyword evidence="4 5" id="KW-0472">Membrane</keyword>
<feature type="transmembrane region" description="Helical" evidence="5">
    <location>
        <begin position="76"/>
        <end position="94"/>
    </location>
</feature>
<feature type="transmembrane region" description="Helical" evidence="5">
    <location>
        <begin position="291"/>
        <end position="311"/>
    </location>
</feature>
<dbReference type="Pfam" id="PF07690">
    <property type="entry name" value="MFS_1"/>
    <property type="match status" value="1"/>
</dbReference>
<accession>A0ABX0VV33</accession>
<reference evidence="7 8" key="1">
    <citation type="submission" date="2020-03" db="EMBL/GenBank/DDBJ databases">
        <title>Bacterial isolates of synthetic phycosphere.</title>
        <authorList>
            <person name="Fu H."/>
            <person name="Moran M.A."/>
        </authorList>
    </citation>
    <scope>NUCLEOTIDE SEQUENCE [LARGE SCALE GENOMIC DNA]</scope>
    <source>
        <strain evidence="7 8">HF1</strain>
    </source>
</reference>
<comment type="caution">
    <text evidence="7">The sequence shown here is derived from an EMBL/GenBank/DDBJ whole genome shotgun (WGS) entry which is preliminary data.</text>
</comment>
<protein>
    <submittedName>
        <fullName evidence="7">MFS transporter</fullName>
    </submittedName>
</protein>
<dbReference type="Proteomes" id="UP000709466">
    <property type="component" value="Unassembled WGS sequence"/>
</dbReference>
<feature type="transmembrane region" description="Helical" evidence="5">
    <location>
        <begin position="356"/>
        <end position="375"/>
    </location>
</feature>
<feature type="domain" description="Major facilitator superfamily (MFS) profile" evidence="6">
    <location>
        <begin position="10"/>
        <end position="379"/>
    </location>
</feature>